<sequence>MKHNKFGNTHLQRKLGSAALAVTMAVALVACGKGESKSGQALVKVGKEEVTALQLNEELQRVNVPVAQQAQARKQVLESLVDRQIVLNQAMEEKVDRDPKVVQSIERAKALIIAQAYMQNKTGTPAKPTRDEIAQYFDKNPALFAQRKTMELRQLNLATSDLSDNLKKEIDSAKSIDDVAAFMERNNIKFARQQISRSTADLAPALSEKIVNLPKGQLFIVREGDRSTLMTVADIKDTPVTLQASEAQIAQFLTNARIKEAATAELARLRAATKIEYQNKADEPGAAPAAPVAGAPAAPATAADKEADVHARGVAGLK</sequence>
<comment type="catalytic activity">
    <reaction evidence="1">
        <text>[protein]-peptidylproline (omega=180) = [protein]-peptidylproline (omega=0)</text>
        <dbReference type="Rhea" id="RHEA:16237"/>
        <dbReference type="Rhea" id="RHEA-COMP:10747"/>
        <dbReference type="Rhea" id="RHEA-COMP:10748"/>
        <dbReference type="ChEBI" id="CHEBI:83833"/>
        <dbReference type="ChEBI" id="CHEBI:83834"/>
        <dbReference type="EC" id="5.2.1.8"/>
    </reaction>
</comment>
<evidence type="ECO:0000313" key="9">
    <source>
        <dbReference type="EMBL" id="OFA05953.1"/>
    </source>
</evidence>
<reference evidence="10" key="1">
    <citation type="journal article" date="2016" name="Front. Microbiol.">
        <title>Molecular Keys to the Janthinobacterium and Duganella spp. Interaction with the Plant Pathogen Fusarium graminearum.</title>
        <authorList>
            <person name="Haack F.S."/>
            <person name="Poehlein A."/>
            <person name="Kroger C."/>
            <person name="Voigt C.A."/>
            <person name="Piepenbring M."/>
            <person name="Bode H.B."/>
            <person name="Daniel R."/>
            <person name="Schafer W."/>
            <person name="Streit W.R."/>
        </authorList>
    </citation>
    <scope>NUCLEOTIDE SEQUENCE [LARGE SCALE GENOMIC DNA]</scope>
    <source>
        <strain evidence="10">T54</strain>
    </source>
</reference>
<dbReference type="PANTHER" id="PTHR47245:SF1">
    <property type="entry name" value="FOLDASE PROTEIN PRSA"/>
    <property type="match status" value="1"/>
</dbReference>
<keyword evidence="10" id="KW-1185">Reference proteome</keyword>
<evidence type="ECO:0000256" key="5">
    <source>
        <dbReference type="ARBA" id="ARBA00023110"/>
    </source>
</evidence>
<dbReference type="PROSITE" id="PS51257">
    <property type="entry name" value="PROKAR_LIPOPROTEIN"/>
    <property type="match status" value="1"/>
</dbReference>
<evidence type="ECO:0000256" key="4">
    <source>
        <dbReference type="ARBA" id="ARBA00022729"/>
    </source>
</evidence>
<dbReference type="InterPro" id="IPR000297">
    <property type="entry name" value="PPIase_PpiC"/>
</dbReference>
<evidence type="ECO:0000259" key="8">
    <source>
        <dbReference type="Pfam" id="PF13145"/>
    </source>
</evidence>
<keyword evidence="5" id="KW-0697">Rotamase</keyword>
<feature type="domain" description="PpiC" evidence="8">
    <location>
        <begin position="128"/>
        <end position="242"/>
    </location>
</feature>
<accession>A0A1E7X0Y0</accession>
<name>A0A1E7X0Y0_9BURK</name>
<keyword evidence="6" id="KW-0413">Isomerase</keyword>
<protein>
    <recommendedName>
        <fullName evidence="3">peptidylprolyl isomerase</fullName>
        <ecNumber evidence="3">5.2.1.8</ecNumber>
    </recommendedName>
</protein>
<dbReference type="SUPFAM" id="SSF109998">
    <property type="entry name" value="Triger factor/SurA peptide-binding domain-like"/>
    <property type="match status" value="1"/>
</dbReference>
<comment type="caution">
    <text evidence="9">The sequence shown here is derived from an EMBL/GenBank/DDBJ whole genome shotgun (WGS) entry which is preliminary data.</text>
</comment>
<evidence type="ECO:0000256" key="6">
    <source>
        <dbReference type="ARBA" id="ARBA00023235"/>
    </source>
</evidence>
<dbReference type="Proteomes" id="UP000175989">
    <property type="component" value="Unassembled WGS sequence"/>
</dbReference>
<dbReference type="InterPro" id="IPR050245">
    <property type="entry name" value="PrsA_foldase"/>
</dbReference>
<feature type="compositionally biased region" description="Low complexity" evidence="7">
    <location>
        <begin position="284"/>
        <end position="302"/>
    </location>
</feature>
<dbReference type="GO" id="GO:0003755">
    <property type="term" value="F:peptidyl-prolyl cis-trans isomerase activity"/>
    <property type="evidence" value="ECO:0007669"/>
    <property type="project" value="UniProtKB-KW"/>
</dbReference>
<evidence type="ECO:0000256" key="2">
    <source>
        <dbReference type="ARBA" id="ARBA00007656"/>
    </source>
</evidence>
<evidence type="ECO:0000256" key="3">
    <source>
        <dbReference type="ARBA" id="ARBA00013194"/>
    </source>
</evidence>
<feature type="region of interest" description="Disordered" evidence="7">
    <location>
        <begin position="280"/>
        <end position="318"/>
    </location>
</feature>
<dbReference type="EC" id="5.2.1.8" evidence="3"/>
<proteinExistence type="inferred from homology"/>
<dbReference type="InterPro" id="IPR027304">
    <property type="entry name" value="Trigger_fact/SurA_dom_sf"/>
</dbReference>
<organism evidence="9 10">
    <name type="scientific">Duganella phyllosphaerae</name>
    <dbReference type="NCBI Taxonomy" id="762836"/>
    <lineage>
        <taxon>Bacteria</taxon>
        <taxon>Pseudomonadati</taxon>
        <taxon>Pseudomonadota</taxon>
        <taxon>Betaproteobacteria</taxon>
        <taxon>Burkholderiales</taxon>
        <taxon>Oxalobacteraceae</taxon>
        <taxon>Telluria group</taxon>
        <taxon>Duganella</taxon>
    </lineage>
</organism>
<dbReference type="NCBIfam" id="TIGR02925">
    <property type="entry name" value="cis_trans_EpsD"/>
    <property type="match status" value="1"/>
</dbReference>
<evidence type="ECO:0000256" key="1">
    <source>
        <dbReference type="ARBA" id="ARBA00000971"/>
    </source>
</evidence>
<dbReference type="Pfam" id="PF13145">
    <property type="entry name" value="Rotamase_2"/>
    <property type="match status" value="1"/>
</dbReference>
<dbReference type="InterPro" id="IPR014274">
    <property type="entry name" value="PPIase_EpsD"/>
</dbReference>
<gene>
    <name evidence="9" type="ORF">DUPY_14350</name>
</gene>
<evidence type="ECO:0000256" key="7">
    <source>
        <dbReference type="SAM" id="MobiDB-lite"/>
    </source>
</evidence>
<dbReference type="RefSeq" id="WP_070247155.1">
    <property type="nucleotide sequence ID" value="NZ_LROM01000065.1"/>
</dbReference>
<dbReference type="EMBL" id="LROM01000065">
    <property type="protein sequence ID" value="OFA05953.1"/>
    <property type="molecule type" value="Genomic_DNA"/>
</dbReference>
<dbReference type="OrthoDB" id="5564407at2"/>
<comment type="similarity">
    <text evidence="2">Belongs to the PpiC/parvulin rotamase family.</text>
</comment>
<dbReference type="PATRIC" id="fig|762836.4.peg.1500"/>
<dbReference type="AlphaFoldDB" id="A0A1E7X0Y0"/>
<evidence type="ECO:0000313" key="10">
    <source>
        <dbReference type="Proteomes" id="UP000175989"/>
    </source>
</evidence>
<keyword evidence="4" id="KW-0732">Signal</keyword>
<dbReference type="PANTHER" id="PTHR47245">
    <property type="entry name" value="PEPTIDYLPROLYL ISOMERASE"/>
    <property type="match status" value="1"/>
</dbReference>